<evidence type="ECO:0000256" key="7">
    <source>
        <dbReference type="ARBA" id="ARBA00023040"/>
    </source>
</evidence>
<dbReference type="InterPro" id="IPR050402">
    <property type="entry name" value="OR51/52/56-like"/>
</dbReference>
<evidence type="ECO:0000256" key="6">
    <source>
        <dbReference type="ARBA" id="ARBA00022989"/>
    </source>
</evidence>
<evidence type="ECO:0000256" key="8">
    <source>
        <dbReference type="ARBA" id="ARBA00023136"/>
    </source>
</evidence>
<dbReference type="FunFam" id="1.20.1070.10:FF:000006">
    <property type="entry name" value="Olfactory receptor"/>
    <property type="match status" value="1"/>
</dbReference>
<feature type="transmembrane region" description="Helical" evidence="12">
    <location>
        <begin position="240"/>
        <end position="261"/>
    </location>
</feature>
<evidence type="ECO:0000256" key="12">
    <source>
        <dbReference type="SAM" id="Phobius"/>
    </source>
</evidence>
<keyword evidence="7 11" id="KW-0297">G-protein coupled receptor</keyword>
<organism evidence="15 16">
    <name type="scientific">Myodes glareolus</name>
    <name type="common">Bank vole</name>
    <name type="synonym">Clethrionomys glareolus</name>
    <dbReference type="NCBI Taxonomy" id="447135"/>
    <lineage>
        <taxon>Eukaryota</taxon>
        <taxon>Metazoa</taxon>
        <taxon>Chordata</taxon>
        <taxon>Craniata</taxon>
        <taxon>Vertebrata</taxon>
        <taxon>Euteleostomi</taxon>
        <taxon>Mammalia</taxon>
        <taxon>Eutheria</taxon>
        <taxon>Euarchontoglires</taxon>
        <taxon>Glires</taxon>
        <taxon>Rodentia</taxon>
        <taxon>Myomorpha</taxon>
        <taxon>Muroidea</taxon>
        <taxon>Cricetidae</taxon>
        <taxon>Arvicolinae</taxon>
        <taxon>Myodes</taxon>
    </lineage>
</organism>
<dbReference type="InterPro" id="IPR000725">
    <property type="entry name" value="Olfact_rcpt"/>
</dbReference>
<dbReference type="PROSITE" id="PS50262">
    <property type="entry name" value="G_PROTEIN_RECEP_F1_2"/>
    <property type="match status" value="2"/>
</dbReference>
<dbReference type="PRINTS" id="PR00237">
    <property type="entry name" value="GPCRRHODOPSN"/>
</dbReference>
<keyword evidence="4 11" id="KW-0812">Transmembrane</keyword>
<evidence type="ECO:0000256" key="3">
    <source>
        <dbReference type="ARBA" id="ARBA00022606"/>
    </source>
</evidence>
<evidence type="ECO:0000256" key="5">
    <source>
        <dbReference type="ARBA" id="ARBA00022725"/>
    </source>
</evidence>
<keyword evidence="10 11" id="KW-0807">Transducer</keyword>
<comment type="similarity">
    <text evidence="11">Belongs to the G-protein coupled receptor 1 family.</text>
</comment>
<sequence length="412" mass="45573">MYLLAVLGNVLVVAVVALDQSLHEPMYLFLAMLAFNDVLLCTVTVPQMLLIFWQGPLAVALPACLTQMFFVHALFLSESAVLLAMAFDRYVAICTPLHYTTLLTGPLILKVGLALGARSVAVVTPGVLLILRLDFCRSTIILHTYCENMGIAKLACNSITLNSVYGLSAALLTTGLDFVFISLSYWLILKAVLQLPSREARTKAFGTCGAHICVILIFYTLAFFSFFTHRFGHHVARHTLILLANLYLLIPPTMNPIVYGIKTKEIRIRVVGLCFRSKSQLSEVLTTLWTRILRLHLILESSQANVMAHSNHSSTSFFLTGLPGLEAVYVWLSILCIVSIASLAGNSLILWVVKSEPSLHQLMYYFLSMLAVKDLGLSASTLPTMPTIYMMGVREVTLDMCLAQLLFSLLFN</sequence>
<dbReference type="Pfam" id="PF13853">
    <property type="entry name" value="7tm_4"/>
    <property type="match status" value="2"/>
</dbReference>
<evidence type="ECO:0000259" key="14">
    <source>
        <dbReference type="PROSITE" id="PS50262"/>
    </source>
</evidence>
<keyword evidence="16" id="KW-1185">Reference proteome</keyword>
<proteinExistence type="inferred from homology"/>
<dbReference type="PROSITE" id="PS00237">
    <property type="entry name" value="G_PROTEIN_RECEP_F1_1"/>
    <property type="match status" value="1"/>
</dbReference>
<keyword evidence="6 12" id="KW-1133">Transmembrane helix</keyword>
<dbReference type="SUPFAM" id="SSF81321">
    <property type="entry name" value="Family A G protein-coupled receptor-like"/>
    <property type="match status" value="2"/>
</dbReference>
<feature type="domain" description="G-protein coupled receptors family 1 profile" evidence="14">
    <location>
        <begin position="345"/>
        <end position="412"/>
    </location>
</feature>
<dbReference type="Gene3D" id="1.20.1070.10">
    <property type="entry name" value="Rhodopsin 7-helix transmembrane proteins"/>
    <property type="match status" value="2"/>
</dbReference>
<comment type="function">
    <text evidence="1">Odorant receptor.</text>
</comment>
<feature type="transmembrane region" description="Helical" evidence="12">
    <location>
        <begin position="209"/>
        <end position="228"/>
    </location>
</feature>
<keyword evidence="13" id="KW-0732">Signal</keyword>
<feature type="transmembrane region" description="Helical" evidence="12">
    <location>
        <begin position="164"/>
        <end position="189"/>
    </location>
</feature>
<evidence type="ECO:0000256" key="9">
    <source>
        <dbReference type="ARBA" id="ARBA00023170"/>
    </source>
</evidence>
<evidence type="ECO:0000256" key="10">
    <source>
        <dbReference type="ARBA" id="ARBA00023224"/>
    </source>
</evidence>
<reference evidence="15 16" key="1">
    <citation type="journal article" date="2023" name="bioRxiv">
        <title>Conserved and derived expression patterns and positive selection on dental genes reveal complex evolutionary context of ever-growing rodent molars.</title>
        <authorList>
            <person name="Calamari Z.T."/>
            <person name="Song A."/>
            <person name="Cohen E."/>
            <person name="Akter M."/>
            <person name="Roy R.D."/>
            <person name="Hallikas O."/>
            <person name="Christensen M.M."/>
            <person name="Li P."/>
            <person name="Marangoni P."/>
            <person name="Jernvall J."/>
            <person name="Klein O.D."/>
        </authorList>
    </citation>
    <scope>NUCLEOTIDE SEQUENCE [LARGE SCALE GENOMIC DNA]</scope>
    <source>
        <strain evidence="15">V071</strain>
    </source>
</reference>
<feature type="transmembrane region" description="Helical" evidence="12">
    <location>
        <begin position="107"/>
        <end position="131"/>
    </location>
</feature>
<name>A0AAW0HYR9_MYOGA</name>
<comment type="caution">
    <text evidence="15">The sequence shown here is derived from an EMBL/GenBank/DDBJ whole genome shotgun (WGS) entry which is preliminary data.</text>
</comment>
<keyword evidence="3" id="KW-0716">Sensory transduction</keyword>
<dbReference type="AlphaFoldDB" id="A0AAW0HYR9"/>
<dbReference type="GO" id="GO:0004984">
    <property type="term" value="F:olfactory receptor activity"/>
    <property type="evidence" value="ECO:0007669"/>
    <property type="project" value="InterPro"/>
</dbReference>
<evidence type="ECO:0000256" key="13">
    <source>
        <dbReference type="SAM" id="SignalP"/>
    </source>
</evidence>
<keyword evidence="5" id="KW-0552">Olfaction</keyword>
<protein>
    <recommendedName>
        <fullName evidence="14">G-protein coupled receptors family 1 profile domain-containing protein</fullName>
    </recommendedName>
</protein>
<keyword evidence="8 12" id="KW-0472">Membrane</keyword>
<evidence type="ECO:0000256" key="2">
    <source>
        <dbReference type="ARBA" id="ARBA00004141"/>
    </source>
</evidence>
<dbReference type="InterPro" id="IPR017452">
    <property type="entry name" value="GPCR_Rhodpsn_7TM"/>
</dbReference>
<keyword evidence="9 11" id="KW-0675">Receptor</keyword>
<gene>
    <name evidence="15" type="ORF">U0070_018234</name>
</gene>
<evidence type="ECO:0000313" key="16">
    <source>
        <dbReference type="Proteomes" id="UP001488838"/>
    </source>
</evidence>
<feature type="signal peptide" evidence="13">
    <location>
        <begin position="1"/>
        <end position="17"/>
    </location>
</feature>
<feature type="transmembrane region" description="Helical" evidence="12">
    <location>
        <begin position="27"/>
        <end position="53"/>
    </location>
</feature>
<dbReference type="EMBL" id="JBBHLL010000279">
    <property type="protein sequence ID" value="KAK7807243.1"/>
    <property type="molecule type" value="Genomic_DNA"/>
</dbReference>
<dbReference type="PANTHER" id="PTHR26450">
    <property type="entry name" value="OLFACTORY RECEPTOR 56B1-RELATED"/>
    <property type="match status" value="1"/>
</dbReference>
<comment type="subcellular location">
    <subcellularLocation>
        <location evidence="2">Membrane</location>
        <topology evidence="2">Multi-pass membrane protein</topology>
    </subcellularLocation>
</comment>
<evidence type="ECO:0000256" key="1">
    <source>
        <dbReference type="ARBA" id="ARBA00002936"/>
    </source>
</evidence>
<feature type="chain" id="PRO_5043609233" description="G-protein coupled receptors family 1 profile domain-containing protein" evidence="13">
    <location>
        <begin position="18"/>
        <end position="412"/>
    </location>
</feature>
<dbReference type="InterPro" id="IPR000276">
    <property type="entry name" value="GPCR_Rhodpsn"/>
</dbReference>
<dbReference type="GO" id="GO:0004930">
    <property type="term" value="F:G protein-coupled receptor activity"/>
    <property type="evidence" value="ECO:0007669"/>
    <property type="project" value="UniProtKB-KW"/>
</dbReference>
<feature type="domain" description="G-protein coupled receptors family 1 profile" evidence="14">
    <location>
        <begin position="8"/>
        <end position="259"/>
    </location>
</feature>
<dbReference type="PANTHER" id="PTHR26450:SF17">
    <property type="entry name" value="OLFACTORY RECEPTOR"/>
    <property type="match status" value="1"/>
</dbReference>
<dbReference type="GO" id="GO:0005886">
    <property type="term" value="C:plasma membrane"/>
    <property type="evidence" value="ECO:0007669"/>
    <property type="project" value="TreeGrafter"/>
</dbReference>
<feature type="transmembrane region" description="Helical" evidence="12">
    <location>
        <begin position="65"/>
        <end position="87"/>
    </location>
</feature>
<feature type="transmembrane region" description="Helical" evidence="12">
    <location>
        <begin position="328"/>
        <end position="353"/>
    </location>
</feature>
<dbReference type="Proteomes" id="UP001488838">
    <property type="component" value="Unassembled WGS sequence"/>
</dbReference>
<evidence type="ECO:0000256" key="11">
    <source>
        <dbReference type="RuleBase" id="RU000688"/>
    </source>
</evidence>
<accession>A0AAW0HYR9</accession>
<evidence type="ECO:0000313" key="15">
    <source>
        <dbReference type="EMBL" id="KAK7807243.1"/>
    </source>
</evidence>
<feature type="transmembrane region" description="Helical" evidence="12">
    <location>
        <begin position="362"/>
        <end position="382"/>
    </location>
</feature>
<dbReference type="PRINTS" id="PR00245">
    <property type="entry name" value="OLFACTORYR"/>
</dbReference>
<evidence type="ECO:0000256" key="4">
    <source>
        <dbReference type="ARBA" id="ARBA00022692"/>
    </source>
</evidence>